<sequence length="108" mass="11832">MKTDELIEALGRLKVQTGSLACLGCGHEHNCGVHGCAIMREAAVRLSLYEHALEQVAKERDTLFAQLKRLGGCMGCTGHMNPEARLCTDCDETFCAWQWNGGASHDRP</sequence>
<gene>
    <name evidence="1" type="ORF">LKD22_06000</name>
</gene>
<keyword evidence="2" id="KW-1185">Reference proteome</keyword>
<proteinExistence type="predicted"/>
<evidence type="ECO:0000313" key="1">
    <source>
        <dbReference type="EMBL" id="MCC2176676.1"/>
    </source>
</evidence>
<organism evidence="1 2">
    <name type="scientific">Agathobaculum butyriciproducens</name>
    <dbReference type="NCBI Taxonomy" id="1628085"/>
    <lineage>
        <taxon>Bacteria</taxon>
        <taxon>Bacillati</taxon>
        <taxon>Bacillota</taxon>
        <taxon>Clostridia</taxon>
        <taxon>Eubacteriales</taxon>
        <taxon>Butyricicoccaceae</taxon>
        <taxon>Agathobaculum</taxon>
    </lineage>
</organism>
<name>A0AAW4W171_9FIRM</name>
<dbReference type="RefSeq" id="WP_227600540.1">
    <property type="nucleotide sequence ID" value="NZ_JAJEPX010000013.1"/>
</dbReference>
<protein>
    <submittedName>
        <fullName evidence="1">Uncharacterized protein</fullName>
    </submittedName>
</protein>
<reference evidence="1 2" key="1">
    <citation type="submission" date="2021-10" db="EMBL/GenBank/DDBJ databases">
        <title>Anaerobic single-cell dispensing facilitates the cultivation of human gut bacteria.</title>
        <authorList>
            <person name="Afrizal A."/>
        </authorList>
    </citation>
    <scope>NUCLEOTIDE SEQUENCE [LARGE SCALE GENOMIC DNA]</scope>
    <source>
        <strain evidence="1 2">CLA-AA-H270</strain>
    </source>
</reference>
<evidence type="ECO:0000313" key="2">
    <source>
        <dbReference type="Proteomes" id="UP001298753"/>
    </source>
</evidence>
<dbReference type="GeneID" id="98659910"/>
<accession>A0AAW4W171</accession>
<comment type="caution">
    <text evidence="1">The sequence shown here is derived from an EMBL/GenBank/DDBJ whole genome shotgun (WGS) entry which is preliminary data.</text>
</comment>
<dbReference type="Proteomes" id="UP001298753">
    <property type="component" value="Unassembled WGS sequence"/>
</dbReference>
<dbReference type="EMBL" id="JAJEPX010000013">
    <property type="protein sequence ID" value="MCC2176676.1"/>
    <property type="molecule type" value="Genomic_DNA"/>
</dbReference>
<dbReference type="AlphaFoldDB" id="A0AAW4W171"/>